<dbReference type="PRINTS" id="PR00171">
    <property type="entry name" value="SUGRTRNSPORT"/>
</dbReference>
<name>A0A4Y9YXL1_9APHY</name>
<comment type="subcellular location">
    <subcellularLocation>
        <location evidence="1">Membrane</location>
        <topology evidence="1">Multi-pass membrane protein</topology>
    </subcellularLocation>
</comment>
<comment type="caution">
    <text evidence="12">The sequence shown here is derived from an EMBL/GenBank/DDBJ whole genome shotgun (WGS) entry which is preliminary data.</text>
</comment>
<proteinExistence type="inferred from homology"/>
<feature type="transmembrane region" description="Helical" evidence="10">
    <location>
        <begin position="308"/>
        <end position="330"/>
    </location>
</feature>
<feature type="region of interest" description="Disordered" evidence="9">
    <location>
        <begin position="477"/>
        <end position="545"/>
    </location>
</feature>
<evidence type="ECO:0000313" key="12">
    <source>
        <dbReference type="EMBL" id="TFY67002.1"/>
    </source>
</evidence>
<feature type="transmembrane region" description="Helical" evidence="10">
    <location>
        <begin position="180"/>
        <end position="200"/>
    </location>
</feature>
<feature type="transmembrane region" description="Helical" evidence="10">
    <location>
        <begin position="366"/>
        <end position="390"/>
    </location>
</feature>
<sequence>MINLPTKTGVDGLTGTALIGVLTSVCSTGFLLFGYDLGVMSGVVISSYWLEQMGNPSTIMMSTITALYDVGAVIGGIAAACTTEPLGRKRTLILGTTILLVGVILMGSSYERIQMMFARVVTGIGIGYITSVTPVYQSEITPPEHRGWQLCCQLTSMIGGIVLTYWVNYAFYFYSGPIQWRFPLLFQGIFAIYVIFLTMFMPETPRWLIRHDPTPERGIEVLAKLRGLPKDHPVVLKEAQEIIEAIEIECDEEGTWTDLFKGHGISADKRLYLALGIQFMQQMTGINIVTYYAPTLFEVSLGMSQERALFFGCWLQVWYMIASFVTWYTIDRVGRRKLWISMALGQMIVLVLEAICVAVDNPSSNIAAVFFVFLYETCFTWGWMATVWVYPAEILPLKIRAKGAALATASDFLGNFLVVEITPPALQNIGWRTYVIFAALNLVNASLVWAFYPETAGQTLESIDMLFREYGLEKEEAKQGNGSQDVVGRPARGRAVQRVRREKRVASSVDAAESGHRIEPDAREQSMTESVEKKSAEERVERVVL</sequence>
<dbReference type="GO" id="GO:0005351">
    <property type="term" value="F:carbohydrate:proton symporter activity"/>
    <property type="evidence" value="ECO:0007669"/>
    <property type="project" value="TreeGrafter"/>
</dbReference>
<dbReference type="STRING" id="34475.A0A4Y9YXL1"/>
<evidence type="ECO:0000256" key="4">
    <source>
        <dbReference type="ARBA" id="ARBA00022692"/>
    </source>
</evidence>
<dbReference type="InterPro" id="IPR050360">
    <property type="entry name" value="MFS_Sugar_Transporters"/>
</dbReference>
<dbReference type="InterPro" id="IPR005828">
    <property type="entry name" value="MFS_sugar_transport-like"/>
</dbReference>
<feature type="transmembrane region" description="Helical" evidence="10">
    <location>
        <begin position="12"/>
        <end position="33"/>
    </location>
</feature>
<feature type="domain" description="Major facilitator superfamily (MFS) profile" evidence="11">
    <location>
        <begin position="22"/>
        <end position="456"/>
    </location>
</feature>
<keyword evidence="5 10" id="KW-1133">Transmembrane helix</keyword>
<comment type="catalytic activity">
    <reaction evidence="7">
        <text>myo-inositol(out) + H(+)(out) = myo-inositol(in) + H(+)(in)</text>
        <dbReference type="Rhea" id="RHEA:60364"/>
        <dbReference type="ChEBI" id="CHEBI:15378"/>
        <dbReference type="ChEBI" id="CHEBI:17268"/>
    </reaction>
</comment>
<protein>
    <recommendedName>
        <fullName evidence="11">Major facilitator superfamily (MFS) profile domain-containing protein</fullName>
    </recommendedName>
</protein>
<dbReference type="SUPFAM" id="SSF103473">
    <property type="entry name" value="MFS general substrate transporter"/>
    <property type="match status" value="1"/>
</dbReference>
<keyword evidence="3 8" id="KW-0813">Transport</keyword>
<feature type="compositionally biased region" description="Basic and acidic residues" evidence="9">
    <location>
        <begin position="513"/>
        <end position="545"/>
    </location>
</feature>
<evidence type="ECO:0000256" key="5">
    <source>
        <dbReference type="ARBA" id="ARBA00022989"/>
    </source>
</evidence>
<evidence type="ECO:0000256" key="1">
    <source>
        <dbReference type="ARBA" id="ARBA00004141"/>
    </source>
</evidence>
<feature type="transmembrane region" description="Helical" evidence="10">
    <location>
        <begin position="148"/>
        <end position="168"/>
    </location>
</feature>
<keyword evidence="4 10" id="KW-0812">Transmembrane</keyword>
<evidence type="ECO:0000256" key="2">
    <source>
        <dbReference type="ARBA" id="ARBA00010992"/>
    </source>
</evidence>
<feature type="transmembrane region" description="Helical" evidence="10">
    <location>
        <begin position="59"/>
        <end position="80"/>
    </location>
</feature>
<evidence type="ECO:0000259" key="11">
    <source>
        <dbReference type="PROSITE" id="PS50850"/>
    </source>
</evidence>
<dbReference type="PROSITE" id="PS50850">
    <property type="entry name" value="MFS"/>
    <property type="match status" value="1"/>
</dbReference>
<dbReference type="FunFam" id="1.20.1250.20:FF:000090">
    <property type="entry name" value="MFS sugar transporter, putative"/>
    <property type="match status" value="1"/>
</dbReference>
<dbReference type="AlphaFoldDB" id="A0A4Y9YXL1"/>
<dbReference type="InterPro" id="IPR003663">
    <property type="entry name" value="Sugar/inositol_transpt"/>
</dbReference>
<evidence type="ECO:0000313" key="13">
    <source>
        <dbReference type="Proteomes" id="UP000298390"/>
    </source>
</evidence>
<dbReference type="InterPro" id="IPR036259">
    <property type="entry name" value="MFS_trans_sf"/>
</dbReference>
<dbReference type="PANTHER" id="PTHR48022">
    <property type="entry name" value="PLASTIDIC GLUCOSE TRANSPORTER 4"/>
    <property type="match status" value="1"/>
</dbReference>
<dbReference type="InterPro" id="IPR005829">
    <property type="entry name" value="Sugar_transporter_CS"/>
</dbReference>
<feature type="transmembrane region" description="Helical" evidence="10">
    <location>
        <begin position="92"/>
        <end position="110"/>
    </location>
</feature>
<dbReference type="InterPro" id="IPR020846">
    <property type="entry name" value="MFS_dom"/>
</dbReference>
<gene>
    <name evidence="12" type="ORF">EVJ58_g1909</name>
</gene>
<accession>A0A4Y9YXL1</accession>
<dbReference type="PROSITE" id="PS00217">
    <property type="entry name" value="SUGAR_TRANSPORT_2"/>
    <property type="match status" value="1"/>
</dbReference>
<comment type="similarity">
    <text evidence="2 8">Belongs to the major facilitator superfamily. Sugar transporter (TC 2.A.1.1) family.</text>
</comment>
<evidence type="ECO:0000256" key="9">
    <source>
        <dbReference type="SAM" id="MobiDB-lite"/>
    </source>
</evidence>
<evidence type="ECO:0000256" key="8">
    <source>
        <dbReference type="RuleBase" id="RU003346"/>
    </source>
</evidence>
<organism evidence="12 13">
    <name type="scientific">Rhodofomes roseus</name>
    <dbReference type="NCBI Taxonomy" id="34475"/>
    <lineage>
        <taxon>Eukaryota</taxon>
        <taxon>Fungi</taxon>
        <taxon>Dikarya</taxon>
        <taxon>Basidiomycota</taxon>
        <taxon>Agaricomycotina</taxon>
        <taxon>Agaricomycetes</taxon>
        <taxon>Polyporales</taxon>
        <taxon>Rhodofomes</taxon>
    </lineage>
</organism>
<feature type="transmembrane region" description="Helical" evidence="10">
    <location>
        <begin position="271"/>
        <end position="293"/>
    </location>
</feature>
<dbReference type="EMBL" id="SEKV01000066">
    <property type="protein sequence ID" value="TFY67002.1"/>
    <property type="molecule type" value="Genomic_DNA"/>
</dbReference>
<evidence type="ECO:0000256" key="10">
    <source>
        <dbReference type="SAM" id="Phobius"/>
    </source>
</evidence>
<evidence type="ECO:0000256" key="7">
    <source>
        <dbReference type="ARBA" id="ARBA00049119"/>
    </source>
</evidence>
<dbReference type="PANTHER" id="PTHR48022:SF28">
    <property type="entry name" value="MAJOR FACILITATOR SUPERFAMILY (MFS) PROFILE DOMAIN-CONTAINING PROTEIN-RELATED"/>
    <property type="match status" value="1"/>
</dbReference>
<dbReference type="Proteomes" id="UP000298390">
    <property type="component" value="Unassembled WGS sequence"/>
</dbReference>
<dbReference type="Gene3D" id="1.20.1250.20">
    <property type="entry name" value="MFS general substrate transporter like domains"/>
    <property type="match status" value="1"/>
</dbReference>
<dbReference type="GO" id="GO:0016020">
    <property type="term" value="C:membrane"/>
    <property type="evidence" value="ECO:0007669"/>
    <property type="project" value="UniProtKB-SubCell"/>
</dbReference>
<evidence type="ECO:0000256" key="3">
    <source>
        <dbReference type="ARBA" id="ARBA00022448"/>
    </source>
</evidence>
<reference evidence="12 13" key="1">
    <citation type="submission" date="2019-01" db="EMBL/GenBank/DDBJ databases">
        <title>Genome sequencing of the rare red list fungi Fomitopsis rosea.</title>
        <authorList>
            <person name="Buettner E."/>
            <person name="Kellner H."/>
        </authorList>
    </citation>
    <scope>NUCLEOTIDE SEQUENCE [LARGE SCALE GENOMIC DNA]</scope>
    <source>
        <strain evidence="12 13">DSM 105464</strain>
    </source>
</reference>
<dbReference type="Pfam" id="PF00083">
    <property type="entry name" value="Sugar_tr"/>
    <property type="match status" value="1"/>
</dbReference>
<feature type="transmembrane region" description="Helical" evidence="10">
    <location>
        <begin position="342"/>
        <end position="360"/>
    </location>
</feature>
<feature type="compositionally biased region" description="Basic residues" evidence="9">
    <location>
        <begin position="491"/>
        <end position="503"/>
    </location>
</feature>
<evidence type="ECO:0000256" key="6">
    <source>
        <dbReference type="ARBA" id="ARBA00023136"/>
    </source>
</evidence>
<feature type="transmembrane region" description="Helical" evidence="10">
    <location>
        <begin position="116"/>
        <end position="136"/>
    </location>
</feature>
<dbReference type="NCBIfam" id="TIGR00879">
    <property type="entry name" value="SP"/>
    <property type="match status" value="1"/>
</dbReference>
<keyword evidence="6 10" id="KW-0472">Membrane</keyword>